<evidence type="ECO:0000259" key="8">
    <source>
        <dbReference type="Pfam" id="PF20674"/>
    </source>
</evidence>
<evidence type="ECO:0000256" key="3">
    <source>
        <dbReference type="ARBA" id="ARBA00022729"/>
    </source>
</evidence>
<feature type="domain" description="SpaA-like prealbumin fold" evidence="7">
    <location>
        <begin position="807"/>
        <end position="907"/>
    </location>
</feature>
<dbReference type="KEGG" id="car:cauri_0187"/>
<dbReference type="InterPro" id="IPR013783">
    <property type="entry name" value="Ig-like_fold"/>
</dbReference>
<evidence type="ECO:0000259" key="7">
    <source>
        <dbReference type="Pfam" id="PF17802"/>
    </source>
</evidence>
<keyword evidence="5" id="KW-0472">Membrane</keyword>
<evidence type="ECO:0000313" key="10">
    <source>
        <dbReference type="Proteomes" id="UP000002077"/>
    </source>
</evidence>
<feature type="domain" description="SpaA-like prealbumin fold" evidence="7">
    <location>
        <begin position="729"/>
        <end position="776"/>
    </location>
</feature>
<dbReference type="Gene3D" id="2.60.40.10">
    <property type="entry name" value="Immunoglobulins"/>
    <property type="match status" value="6"/>
</dbReference>
<evidence type="ECO:0000313" key="9">
    <source>
        <dbReference type="EMBL" id="ACP31786.1"/>
    </source>
</evidence>
<evidence type="ECO:0000256" key="4">
    <source>
        <dbReference type="SAM" id="MobiDB-lite"/>
    </source>
</evidence>
<dbReference type="Proteomes" id="UP000002077">
    <property type="component" value="Chromosome"/>
</dbReference>
<dbReference type="STRING" id="548476.cauri_0187"/>
<evidence type="ECO:0000256" key="6">
    <source>
        <dbReference type="SAM" id="SignalP"/>
    </source>
</evidence>
<feature type="domain" description="SpaA-like prealbumin fold" evidence="7">
    <location>
        <begin position="1277"/>
        <end position="1377"/>
    </location>
</feature>
<keyword evidence="3 6" id="KW-0732">Signal</keyword>
<dbReference type="eggNOG" id="COG1361">
    <property type="taxonomic scope" value="Bacteria"/>
</dbReference>
<gene>
    <name evidence="9" type="primary">spaG</name>
    <name evidence="9" type="ordered locus">cauri_0187</name>
</gene>
<evidence type="ECO:0000256" key="2">
    <source>
        <dbReference type="ARBA" id="ARBA00022525"/>
    </source>
</evidence>
<feature type="transmembrane region" description="Helical" evidence="5">
    <location>
        <begin position="1401"/>
        <end position="1423"/>
    </location>
</feature>
<accession>C3PJR5</accession>
<reference evidence="9 10" key="1">
    <citation type="journal article" date="2010" name="BMC Genomics">
        <title>Complete genome sequence and lifestyle of black-pigmented Corynebacterium aurimucosum ATCC 700975 (formerly C. nigricans CN-1) isolated from a vaginal swab of a woman with spontaneous abortion.</title>
        <authorList>
            <person name="Trost E."/>
            <person name="Gotker S."/>
            <person name="Schneider J."/>
            <person name="Schneiker-Bekel S."/>
            <person name="Szczepanowski R."/>
            <person name="Tilker A."/>
            <person name="Viehoever P."/>
            <person name="Arnold W."/>
            <person name="Bekel T."/>
            <person name="Blom J."/>
            <person name="Gartemann K.H."/>
            <person name="Linke B."/>
            <person name="Goesmann A."/>
            <person name="Puhler A."/>
            <person name="Shukla S.K."/>
            <person name="Tauch A."/>
        </authorList>
    </citation>
    <scope>NUCLEOTIDE SEQUENCE [LARGE SCALE GENOMIC DNA]</scope>
    <source>
        <strain evidence="10">ATCC 700975 / DSM 44827 / CIP 107346 / CN-1</strain>
    </source>
</reference>
<keyword evidence="2" id="KW-0964">Secreted</keyword>
<proteinExistence type="inferred from homology"/>
<dbReference type="GeneID" id="79382408"/>
<feature type="chain" id="PRO_5038848513" evidence="6">
    <location>
        <begin position="32"/>
        <end position="1428"/>
    </location>
</feature>
<keyword evidence="5" id="KW-1133">Transmembrane helix</keyword>
<feature type="domain" description="SpaA-like prealbumin fold" evidence="8">
    <location>
        <begin position="519"/>
        <end position="664"/>
    </location>
</feature>
<dbReference type="Pfam" id="PF20674">
    <property type="entry name" value="SpaA_3"/>
    <property type="match status" value="1"/>
</dbReference>
<dbReference type="InterPro" id="IPR048834">
    <property type="entry name" value="SpaA_pre-album"/>
</dbReference>
<organism evidence="9 10">
    <name type="scientific">Corynebacterium aurimucosum (strain ATCC 700975 / DSM 44827 / CIP 107346 / CN-1)</name>
    <name type="common">Corynebacterium nigricans</name>
    <dbReference type="NCBI Taxonomy" id="548476"/>
    <lineage>
        <taxon>Bacteria</taxon>
        <taxon>Bacillati</taxon>
        <taxon>Actinomycetota</taxon>
        <taxon>Actinomycetes</taxon>
        <taxon>Mycobacteriales</taxon>
        <taxon>Corynebacteriaceae</taxon>
        <taxon>Corynebacterium</taxon>
    </lineage>
</organism>
<dbReference type="HOGENOM" id="CLU_252622_0_0_11"/>
<name>C3PJR5_CORA7</name>
<feature type="region of interest" description="Disordered" evidence="4">
    <location>
        <begin position="616"/>
        <end position="639"/>
    </location>
</feature>
<dbReference type="PANTHER" id="PTHR36108">
    <property type="entry name" value="COLOSSIN-B-RELATED"/>
    <property type="match status" value="1"/>
</dbReference>
<dbReference type="InterPro" id="IPR041033">
    <property type="entry name" value="SpaA_PFL_dom_1"/>
</dbReference>
<dbReference type="RefSeq" id="WP_012714767.1">
    <property type="nucleotide sequence ID" value="NC_012590.1"/>
</dbReference>
<keyword evidence="10" id="KW-1185">Reference proteome</keyword>
<feature type="domain" description="SpaA-like prealbumin fold" evidence="7">
    <location>
        <begin position="1169"/>
        <end position="1259"/>
    </location>
</feature>
<comment type="similarity">
    <text evidence="1">Belongs to the serine-aspartate repeat-containing protein (SDr) family.</text>
</comment>
<keyword evidence="5" id="KW-0812">Transmembrane</keyword>
<protein>
    <submittedName>
        <fullName evidence="9">Surface-anchored fimbrial subunit</fullName>
    </submittedName>
</protein>
<feature type="domain" description="SpaA-like prealbumin fold" evidence="7">
    <location>
        <begin position="918"/>
        <end position="1019"/>
    </location>
</feature>
<dbReference type="EMBL" id="CP001601">
    <property type="protein sequence ID" value="ACP31786.1"/>
    <property type="molecule type" value="Genomic_DNA"/>
</dbReference>
<dbReference type="PANTHER" id="PTHR36108:SF13">
    <property type="entry name" value="COLOSSIN-B-RELATED"/>
    <property type="match status" value="1"/>
</dbReference>
<evidence type="ECO:0000256" key="5">
    <source>
        <dbReference type="SAM" id="Phobius"/>
    </source>
</evidence>
<dbReference type="Pfam" id="PF17802">
    <property type="entry name" value="SpaA"/>
    <property type="match status" value="6"/>
</dbReference>
<feature type="domain" description="SpaA-like prealbumin fold" evidence="7">
    <location>
        <begin position="1053"/>
        <end position="1138"/>
    </location>
</feature>
<sequence>MTKNLQRKRYGFLRRLSAALLVPLVSGSLIAGPVVAGAQEGSELDVDVDATVSDSLDLDDDFSADDSQVVEQDSVDADAGAVEQLEVDQSEASELDADELEFGELMQPMAVRAGQSSDLKCEAGTFYAIHKWGEILEFNVDNDNWETPTIKNPGFNFRNDRFRIGYNRNGDPYVSWDEQGRQVAWNGLGITSDGQTAYAYRRLDGGNDGLDGSLIIGTADKNGSTLEASYTLEKRLSLVTGAVAPDDTYYFGGYFVYGQNGEGKAPIKEGRGEVLEAVKYTNELPPSVNVTELYSDDKVGVLGRYYKDSNNGRKYYIGADGELAYPFYNNGKRYKYYSPEVRANVTATQGFRLYSYDGTSVKHVGDIPIWNSTAKAAVNGDIAFDPAGNLYILYNPLGNSQYKIVPVTSENLDGANGGQIDSQFANTLNFPAGAIAGRNTQTNGIAFLANGELVVEITSANVYNPKVTYVMVDPTTGETSGDTKSFIQGKAKVRFENGGEAYGLFGGQTDLASCTNFSTLELQKNLPRGRAAKGDQFQLEIYGDNGTQQKWDRLTWNVTDGDKAGVQSRIAGPIVARQGKTFRVSEVATADLGYENAKFEYYTLDKDHAPKLECVDQDGDSLPPDNINPVPDSETRGSNDERAWDVTIPEGEAKQISCTITNEPYRGDLRWTKVARETDSETGESNTISLGGSVWSLLDENKEVIPRYRGISYDNFANCELTEKGCEAAGADSDNATGKFRVTALEYGTYYLREDVAPKGYEKLTEPIKFTFDRDGIHYDSFDELNRYNKDTNTFNLGRILNEKLQGSVKWDKVDPEKDNLLLGGSQWKLYKKNGSELEQPGVLIEDNTGQDGYKGRDANKLPGAFEVKGLDFGTWVIEETKAPEGYRNTQPTFEFEVTEDKPEATIGVQGRVNNYKGRIEWEKVDAADDKNRLAGSEWKLTYKPSDPKGKAAEVIIKDCVEAPCAKDGDLDPAPGKFSVNDLGEGEYSLEEHKAPEGYLAEENLKFTIVVDANHYSVTKDGDGKSQPMPYKVENNAVRIPVGKIANTKDEATVTWNKVDSANTSKLLGGSEWKIQRKDDKGGWTDAYTVVDNATDQLKDKQLKDEDSDEGKFKVTIPTGDYRLVETKAPQGYIISEELKQGKEFSLTRENLSTNLSLGNCVNDKVESDVTWTKVDAEDKAKVLAGSEWILTPLNSDNSLDEDNKIVIVDNGKNDADDRDGYLKVEKLGGGKYELKETKAPEGYIAADKTWTVEVNAETVGKVIELDPVENKPIKGAVSWTKVQADKTTLLAGSEWSLVQVDDKDQPIKGTELEVTDCEQADCAGPDADQTPGKFLVKDLKAGKYKLVESKAPAGYKLDATEHYFEIKDDGTSEEVVVAGSFVNELGKGIELPLTGGRGAYLYQLLGALLGVLAAAMGGAHVMRRRNS</sequence>
<feature type="signal peptide" evidence="6">
    <location>
        <begin position="1"/>
        <end position="31"/>
    </location>
</feature>
<dbReference type="GO" id="GO:0005975">
    <property type="term" value="P:carbohydrate metabolic process"/>
    <property type="evidence" value="ECO:0007669"/>
    <property type="project" value="UniProtKB-ARBA"/>
</dbReference>
<evidence type="ECO:0000256" key="1">
    <source>
        <dbReference type="ARBA" id="ARBA00007257"/>
    </source>
</evidence>
<dbReference type="eggNOG" id="COG4932">
    <property type="taxonomic scope" value="Bacteria"/>
</dbReference>